<dbReference type="GO" id="GO:0042910">
    <property type="term" value="F:xenobiotic transmembrane transporter activity"/>
    <property type="evidence" value="ECO:0007669"/>
    <property type="project" value="InterPro"/>
</dbReference>
<dbReference type="InterPro" id="IPR050222">
    <property type="entry name" value="MATE_MdtK"/>
</dbReference>
<evidence type="ECO:0000313" key="12">
    <source>
        <dbReference type="Proteomes" id="UP000033618"/>
    </source>
</evidence>
<organism evidence="11 12">
    <name type="scientific">Robbsia andropogonis</name>
    <dbReference type="NCBI Taxonomy" id="28092"/>
    <lineage>
        <taxon>Bacteria</taxon>
        <taxon>Pseudomonadati</taxon>
        <taxon>Pseudomonadota</taxon>
        <taxon>Betaproteobacteria</taxon>
        <taxon>Burkholderiales</taxon>
        <taxon>Burkholderiaceae</taxon>
        <taxon>Robbsia</taxon>
    </lineage>
</organism>
<keyword evidence="8 10" id="KW-0472">Membrane</keyword>
<evidence type="ECO:0000256" key="2">
    <source>
        <dbReference type="ARBA" id="ARBA00022448"/>
    </source>
</evidence>
<dbReference type="EMBL" id="LAQU01000017">
    <property type="protein sequence ID" value="KKB62670.1"/>
    <property type="molecule type" value="Genomic_DNA"/>
</dbReference>
<keyword evidence="6 10" id="KW-1133">Transmembrane helix</keyword>
<evidence type="ECO:0000256" key="6">
    <source>
        <dbReference type="ARBA" id="ARBA00022989"/>
    </source>
</evidence>
<dbReference type="STRING" id="28092.WM40_16180"/>
<name>A0A0F5JYB4_9BURK</name>
<dbReference type="Pfam" id="PF01554">
    <property type="entry name" value="MatE"/>
    <property type="match status" value="2"/>
</dbReference>
<dbReference type="GO" id="GO:0005886">
    <property type="term" value="C:plasma membrane"/>
    <property type="evidence" value="ECO:0007669"/>
    <property type="project" value="UniProtKB-SubCell"/>
</dbReference>
<feature type="transmembrane region" description="Helical" evidence="10">
    <location>
        <begin position="355"/>
        <end position="372"/>
    </location>
</feature>
<reference evidence="11 12" key="1">
    <citation type="submission" date="2015-03" db="EMBL/GenBank/DDBJ databases">
        <title>Draft Genome Sequence of Burkholderia andropogonis type strain ICMP2807, isolated from Sorghum bicolor.</title>
        <authorList>
            <person name="Lopes-Santos L."/>
            <person name="Castro D.B."/>
            <person name="Ottoboni L.M."/>
            <person name="Park D."/>
            <person name="Weirc B.S."/>
            <person name="Destefano S.A."/>
        </authorList>
    </citation>
    <scope>NUCLEOTIDE SEQUENCE [LARGE SCALE GENOMIC DNA]</scope>
    <source>
        <strain evidence="11 12">ICMP2807</strain>
    </source>
</reference>
<feature type="transmembrane region" description="Helical" evidence="10">
    <location>
        <begin position="57"/>
        <end position="85"/>
    </location>
</feature>
<keyword evidence="2" id="KW-0813">Transport</keyword>
<feature type="transmembrane region" description="Helical" evidence="10">
    <location>
        <begin position="97"/>
        <end position="115"/>
    </location>
</feature>
<dbReference type="CDD" id="cd13131">
    <property type="entry name" value="MATE_NorM_like"/>
    <property type="match status" value="1"/>
</dbReference>
<keyword evidence="7" id="KW-0406">Ion transport</keyword>
<evidence type="ECO:0000256" key="4">
    <source>
        <dbReference type="ARBA" id="ARBA00022475"/>
    </source>
</evidence>
<dbReference type="OrthoDB" id="9780160at2"/>
<feature type="transmembrane region" description="Helical" evidence="10">
    <location>
        <begin position="246"/>
        <end position="269"/>
    </location>
</feature>
<feature type="transmembrane region" description="Helical" evidence="10">
    <location>
        <begin position="194"/>
        <end position="216"/>
    </location>
</feature>
<dbReference type="PIRSF" id="PIRSF006603">
    <property type="entry name" value="DinF"/>
    <property type="match status" value="1"/>
</dbReference>
<evidence type="ECO:0000256" key="10">
    <source>
        <dbReference type="SAM" id="Phobius"/>
    </source>
</evidence>
<evidence type="ECO:0000256" key="5">
    <source>
        <dbReference type="ARBA" id="ARBA00022692"/>
    </source>
</evidence>
<evidence type="ECO:0000256" key="8">
    <source>
        <dbReference type="ARBA" id="ARBA00023136"/>
    </source>
</evidence>
<dbReference type="GO" id="GO:0015297">
    <property type="term" value="F:antiporter activity"/>
    <property type="evidence" value="ECO:0007669"/>
    <property type="project" value="UniProtKB-KW"/>
</dbReference>
<sequence>MLLTPSFARRRADIRGIVQLAWPVLVGQLAVIAFGVIDTAMVGRYSAESLASLGLGASIYISIYVALTGILVALSPIAGNLYGAGRVAEIGEQTRQALWLALALSIIGAVLLAFPAPLLDVAHANAELRANATRYLRILAVGLPGALLFRIFNSLSTAIGRPRIVMTLQVISLAVKIPANYALIFGLVGIAPMGGIGCALASTAINLIDACAALWIMSRGNAFKPLGIIARFSWPQWRHQRALLKLGVPMGVSYLIEVTSYTFMALFIARFGTATLAAHQIAGNLGAVLYMTPMSIGIGTATLVAQRIGANALSDARRISSSGILFASVVGLGYAGIVLLLRSPIASAYTSDTRVAATAASLLVIVAAYHVFDALQVSTAFVLRSYQVTVIPTAIYAIALWGVGLGGGYWMGFDIAGYLPEAWTGAKGFWIANTLSLGVAAIGLGIYRRYVVRRFNGNATSGTPPSD</sequence>
<evidence type="ECO:0000256" key="9">
    <source>
        <dbReference type="ARBA" id="ARBA00031636"/>
    </source>
</evidence>
<evidence type="ECO:0000256" key="7">
    <source>
        <dbReference type="ARBA" id="ARBA00023065"/>
    </source>
</evidence>
<keyword evidence="5 10" id="KW-0812">Transmembrane</keyword>
<dbReference type="AlphaFoldDB" id="A0A0F5JYB4"/>
<keyword evidence="12" id="KW-1185">Reference proteome</keyword>
<dbReference type="InterPro" id="IPR002528">
    <property type="entry name" value="MATE_fam"/>
</dbReference>
<feature type="transmembrane region" description="Helical" evidence="10">
    <location>
        <begin position="428"/>
        <end position="447"/>
    </location>
</feature>
<dbReference type="NCBIfam" id="TIGR00797">
    <property type="entry name" value="matE"/>
    <property type="match status" value="1"/>
</dbReference>
<evidence type="ECO:0000256" key="1">
    <source>
        <dbReference type="ARBA" id="ARBA00004429"/>
    </source>
</evidence>
<dbReference type="GO" id="GO:0006811">
    <property type="term" value="P:monoatomic ion transport"/>
    <property type="evidence" value="ECO:0007669"/>
    <property type="project" value="UniProtKB-KW"/>
</dbReference>
<dbReference type="PANTHER" id="PTHR43298">
    <property type="entry name" value="MULTIDRUG RESISTANCE PROTEIN NORM-RELATED"/>
    <property type="match status" value="1"/>
</dbReference>
<comment type="caution">
    <text evidence="11">The sequence shown here is derived from an EMBL/GenBank/DDBJ whole genome shotgun (WGS) entry which is preliminary data.</text>
</comment>
<feature type="transmembrane region" description="Helical" evidence="10">
    <location>
        <begin position="135"/>
        <end position="152"/>
    </location>
</feature>
<dbReference type="RefSeq" id="WP_046153396.1">
    <property type="nucleotide sequence ID" value="NZ_CADFGU010000002.1"/>
</dbReference>
<feature type="transmembrane region" description="Helical" evidence="10">
    <location>
        <begin position="164"/>
        <end position="188"/>
    </location>
</feature>
<accession>A0A0F5JYB4</accession>
<keyword evidence="3" id="KW-0050">Antiport</keyword>
<evidence type="ECO:0000313" key="11">
    <source>
        <dbReference type="EMBL" id="KKB62670.1"/>
    </source>
</evidence>
<gene>
    <name evidence="11" type="ORF">WM40_16180</name>
</gene>
<dbReference type="InterPro" id="IPR048279">
    <property type="entry name" value="MdtK-like"/>
</dbReference>
<protein>
    <recommendedName>
        <fullName evidence="9">Multidrug-efflux transporter</fullName>
    </recommendedName>
</protein>
<evidence type="ECO:0000256" key="3">
    <source>
        <dbReference type="ARBA" id="ARBA00022449"/>
    </source>
</evidence>
<feature type="transmembrane region" description="Helical" evidence="10">
    <location>
        <begin position="393"/>
        <end position="413"/>
    </location>
</feature>
<dbReference type="PATRIC" id="fig|28092.6.peg.3815"/>
<dbReference type="PANTHER" id="PTHR43298:SF2">
    <property type="entry name" value="FMN_FAD EXPORTER YEEO-RELATED"/>
    <property type="match status" value="1"/>
</dbReference>
<feature type="transmembrane region" description="Helical" evidence="10">
    <location>
        <begin position="281"/>
        <end position="304"/>
    </location>
</feature>
<comment type="subcellular location">
    <subcellularLocation>
        <location evidence="1">Cell inner membrane</location>
        <topology evidence="1">Multi-pass membrane protein</topology>
    </subcellularLocation>
</comment>
<dbReference type="Proteomes" id="UP000033618">
    <property type="component" value="Unassembled WGS sequence"/>
</dbReference>
<proteinExistence type="predicted"/>
<feature type="transmembrane region" description="Helical" evidence="10">
    <location>
        <begin position="324"/>
        <end position="343"/>
    </location>
</feature>
<feature type="transmembrane region" description="Helical" evidence="10">
    <location>
        <begin position="20"/>
        <end position="37"/>
    </location>
</feature>
<keyword evidence="4" id="KW-1003">Cell membrane</keyword>